<dbReference type="PANTHER" id="PTHR11783">
    <property type="entry name" value="SULFOTRANSFERASE SULT"/>
    <property type="match status" value="1"/>
</dbReference>
<gene>
    <name evidence="4" type="ORF">C7M84_000466</name>
</gene>
<evidence type="ECO:0000256" key="1">
    <source>
        <dbReference type="ARBA" id="ARBA00005771"/>
    </source>
</evidence>
<accession>A0A423TWG7</accession>
<reference evidence="4 5" key="2">
    <citation type="submission" date="2019-01" db="EMBL/GenBank/DDBJ databases">
        <title>The decoding of complex shrimp genome reveals the adaptation for benthos swimmer, frequently molting mechanism and breeding impact on genome.</title>
        <authorList>
            <person name="Sun Y."/>
            <person name="Gao Y."/>
            <person name="Yu Y."/>
        </authorList>
    </citation>
    <scope>NUCLEOTIDE SEQUENCE [LARGE SCALE GENOMIC DNA]</scope>
    <source>
        <tissue evidence="4">Muscle</tissue>
    </source>
</reference>
<keyword evidence="2 4" id="KW-0808">Transferase</keyword>
<feature type="domain" description="Sulfotransferase" evidence="3">
    <location>
        <begin position="60"/>
        <end position="331"/>
    </location>
</feature>
<comment type="caution">
    <text evidence="4">The sequence shown here is derived from an EMBL/GenBank/DDBJ whole genome shotgun (WGS) entry which is preliminary data.</text>
</comment>
<evidence type="ECO:0000313" key="5">
    <source>
        <dbReference type="Proteomes" id="UP000283509"/>
    </source>
</evidence>
<evidence type="ECO:0000259" key="3">
    <source>
        <dbReference type="Pfam" id="PF00685"/>
    </source>
</evidence>
<dbReference type="Pfam" id="PF00685">
    <property type="entry name" value="Sulfotransfer_1"/>
    <property type="match status" value="1"/>
</dbReference>
<dbReference type="OrthoDB" id="205623at2759"/>
<dbReference type="SUPFAM" id="SSF52540">
    <property type="entry name" value="P-loop containing nucleoside triphosphate hydrolases"/>
    <property type="match status" value="1"/>
</dbReference>
<evidence type="ECO:0000256" key="2">
    <source>
        <dbReference type="ARBA" id="ARBA00022679"/>
    </source>
</evidence>
<protein>
    <submittedName>
        <fullName evidence="4">Estrogen sulfotransferase</fullName>
    </submittedName>
</protein>
<dbReference type="Proteomes" id="UP000283509">
    <property type="component" value="Unassembled WGS sequence"/>
</dbReference>
<sequence>MRLASGHVAVQLEGEELAKIQRDFGGFSKGLVRLTPGRWVLPAPYTKFADKIYNMKFRASDVLIMTYPKCGTTWTQEVVWTMRNNPNLDHPKASIPVKARSPFVDSDMLTHMGKDVHNNELLEMVKDIVPHPDPDEGLALQMTANLPDPRTIKTHLPFSLMTPDLLDTAKVIYVARNPKDVVLSFLHHSRLMKSMSYVGSLEQYVDYFVNDQLIYGPYWEHLREAWPRRDHPNMHFLFYEDMKADPKAELRKLNQFLGTDLTEEQLQKIAHYTSFEEMKKRDEVFYQTRGTKRVNTEVSKKDGGFYRKGEAGSWRGQLTDVQETKIDDWTKVNSLKLDISFRYSV</sequence>
<comment type="similarity">
    <text evidence="1">Belongs to the sulfotransferase 1 family.</text>
</comment>
<organism evidence="4 5">
    <name type="scientific">Penaeus vannamei</name>
    <name type="common">Whiteleg shrimp</name>
    <name type="synonym">Litopenaeus vannamei</name>
    <dbReference type="NCBI Taxonomy" id="6689"/>
    <lineage>
        <taxon>Eukaryota</taxon>
        <taxon>Metazoa</taxon>
        <taxon>Ecdysozoa</taxon>
        <taxon>Arthropoda</taxon>
        <taxon>Crustacea</taxon>
        <taxon>Multicrustacea</taxon>
        <taxon>Malacostraca</taxon>
        <taxon>Eumalacostraca</taxon>
        <taxon>Eucarida</taxon>
        <taxon>Decapoda</taxon>
        <taxon>Dendrobranchiata</taxon>
        <taxon>Penaeoidea</taxon>
        <taxon>Penaeidae</taxon>
        <taxon>Penaeus</taxon>
    </lineage>
</organism>
<proteinExistence type="inferred from homology"/>
<dbReference type="EMBL" id="QCYY01001068">
    <property type="protein sequence ID" value="ROT80799.1"/>
    <property type="molecule type" value="Genomic_DNA"/>
</dbReference>
<dbReference type="Gene3D" id="3.40.50.300">
    <property type="entry name" value="P-loop containing nucleotide triphosphate hydrolases"/>
    <property type="match status" value="1"/>
</dbReference>
<name>A0A423TWG7_PENVA</name>
<dbReference type="InterPro" id="IPR027417">
    <property type="entry name" value="P-loop_NTPase"/>
</dbReference>
<keyword evidence="5" id="KW-1185">Reference proteome</keyword>
<dbReference type="AlphaFoldDB" id="A0A423TWG7"/>
<reference evidence="4 5" key="1">
    <citation type="submission" date="2018-04" db="EMBL/GenBank/DDBJ databases">
        <authorList>
            <person name="Zhang X."/>
            <person name="Yuan J."/>
            <person name="Li F."/>
            <person name="Xiang J."/>
        </authorList>
    </citation>
    <scope>NUCLEOTIDE SEQUENCE [LARGE SCALE GENOMIC DNA]</scope>
    <source>
        <tissue evidence="4">Muscle</tissue>
    </source>
</reference>
<dbReference type="InterPro" id="IPR000863">
    <property type="entry name" value="Sulfotransferase_dom"/>
</dbReference>
<dbReference type="GO" id="GO:0008146">
    <property type="term" value="F:sulfotransferase activity"/>
    <property type="evidence" value="ECO:0007669"/>
    <property type="project" value="InterPro"/>
</dbReference>
<evidence type="ECO:0000313" key="4">
    <source>
        <dbReference type="EMBL" id="ROT80799.1"/>
    </source>
</evidence>